<sequence>MSSGGSVDPVYLDAQLQTQLEERLRKVRIAIGDKPKDDRELLEFMKTEDKLRRSYIEVDQRLGLSPEPRKAFRREHQI</sequence>
<accession>A0A1F7YIA0</accession>
<organism evidence="1 2">
    <name type="scientific">Candidatus Woesebacteria bacterium RIFCSPHIGHO2_01_FULL_39_28</name>
    <dbReference type="NCBI Taxonomy" id="1802496"/>
    <lineage>
        <taxon>Bacteria</taxon>
        <taxon>Candidatus Woeseibacteriota</taxon>
    </lineage>
</organism>
<proteinExistence type="predicted"/>
<dbReference type="Proteomes" id="UP000178851">
    <property type="component" value="Unassembled WGS sequence"/>
</dbReference>
<protein>
    <submittedName>
        <fullName evidence="1">Uncharacterized protein</fullName>
    </submittedName>
</protein>
<dbReference type="AlphaFoldDB" id="A0A1F7YIA0"/>
<name>A0A1F7YIA0_9BACT</name>
<evidence type="ECO:0000313" key="2">
    <source>
        <dbReference type="Proteomes" id="UP000178851"/>
    </source>
</evidence>
<reference evidence="1 2" key="1">
    <citation type="journal article" date="2016" name="Nat. Commun.">
        <title>Thousands of microbial genomes shed light on interconnected biogeochemical processes in an aquifer system.</title>
        <authorList>
            <person name="Anantharaman K."/>
            <person name="Brown C.T."/>
            <person name="Hug L.A."/>
            <person name="Sharon I."/>
            <person name="Castelle C.J."/>
            <person name="Probst A.J."/>
            <person name="Thomas B.C."/>
            <person name="Singh A."/>
            <person name="Wilkins M.J."/>
            <person name="Karaoz U."/>
            <person name="Brodie E.L."/>
            <person name="Williams K.H."/>
            <person name="Hubbard S.S."/>
            <person name="Banfield J.F."/>
        </authorList>
    </citation>
    <scope>NUCLEOTIDE SEQUENCE [LARGE SCALE GENOMIC DNA]</scope>
</reference>
<evidence type="ECO:0000313" key="1">
    <source>
        <dbReference type="EMBL" id="OGM27057.1"/>
    </source>
</evidence>
<gene>
    <name evidence="1" type="ORF">A2627_01850</name>
</gene>
<dbReference type="EMBL" id="MGGI01000008">
    <property type="protein sequence ID" value="OGM27057.1"/>
    <property type="molecule type" value="Genomic_DNA"/>
</dbReference>
<comment type="caution">
    <text evidence="1">The sequence shown here is derived from an EMBL/GenBank/DDBJ whole genome shotgun (WGS) entry which is preliminary data.</text>
</comment>